<reference evidence="3" key="1">
    <citation type="submission" date="2024-06" db="EMBL/GenBank/DDBJ databases">
        <authorList>
            <person name="Chang H.C."/>
            <person name="Mun S.Y."/>
        </authorList>
    </citation>
    <scope>NUCLEOTIDE SEQUENCE [LARGE SCALE GENOMIC DNA]</scope>
    <source>
        <strain evidence="3">KT1</strain>
    </source>
</reference>
<evidence type="ECO:0008006" key="4">
    <source>
        <dbReference type="Google" id="ProtNLM"/>
    </source>
</evidence>
<dbReference type="EMBL" id="CP104778">
    <property type="protein sequence ID" value="WPC21451.1"/>
    <property type="molecule type" value="Genomic_DNA"/>
</dbReference>
<name>A0ABZ0Q3E7_9LACO</name>
<feature type="compositionally biased region" description="Low complexity" evidence="1">
    <location>
        <begin position="148"/>
        <end position="208"/>
    </location>
</feature>
<accession>A0ABZ0Q3E7</accession>
<dbReference type="Proteomes" id="UP001302696">
    <property type="component" value="Chromosome"/>
</dbReference>
<keyword evidence="3" id="KW-1185">Reference proteome</keyword>
<evidence type="ECO:0000313" key="2">
    <source>
        <dbReference type="EMBL" id="WPC21451.1"/>
    </source>
</evidence>
<dbReference type="RefSeq" id="WP_156486354.1">
    <property type="nucleotide sequence ID" value="NZ_BBIM01000041.1"/>
</dbReference>
<organism evidence="2 3">
    <name type="scientific">Pediococcus inopinatus</name>
    <dbReference type="NCBI Taxonomy" id="114090"/>
    <lineage>
        <taxon>Bacteria</taxon>
        <taxon>Bacillati</taxon>
        <taxon>Bacillota</taxon>
        <taxon>Bacilli</taxon>
        <taxon>Lactobacillales</taxon>
        <taxon>Lactobacillaceae</taxon>
        <taxon>Pediococcus</taxon>
    </lineage>
</organism>
<sequence>MKRILKSLLVFVTLASIFGFYSHRNTYAEEADPMFSLTVAKSSVNVGDTVEVKATQLRELTADSENFTLVVPTGMKLDQTALKQNGQAASFQSHQESDKLILTVTGQTAKSFTIPLVAETAGTFSMSVLSADQLVTSNVVQTTAIAAPVESSSSSASDTEAGSTSSSAISESSSTASSNAEQTESNSSADVVSESSSSETNAESSSSSAEKKESAVSSSSESKKKISGRSLTTASIALDQSNNIVQLSYLYYYNQSTGQPISGSIKDSDKEAIKVTYNVVKQSGNGPEAPNSNVEQSFGTINTSGGGKSDKFSYMIPAKNLPTYSSSIVGSVYRLVVTFTDPAKNIRNANFRIVYIAGELTLTAPSNISFGTDLDAAATGTKVYMPKSVTGNALAVKDTRTIPSGVIMNGWSVTATLSKQMTSTTSGGVLTNSLHYINDGTDYTLGTAAAPVKSLAKAEPNTTTNISGAWDSKNGLAFEPTAGQPVAGESYAGAVTWTLQDTPGN</sequence>
<proteinExistence type="predicted"/>
<evidence type="ECO:0000313" key="3">
    <source>
        <dbReference type="Proteomes" id="UP001302696"/>
    </source>
</evidence>
<evidence type="ECO:0000256" key="1">
    <source>
        <dbReference type="SAM" id="MobiDB-lite"/>
    </source>
</evidence>
<protein>
    <recommendedName>
        <fullName evidence="4">Cell surface protein</fullName>
    </recommendedName>
</protein>
<feature type="region of interest" description="Disordered" evidence="1">
    <location>
        <begin position="148"/>
        <end position="224"/>
    </location>
</feature>
<gene>
    <name evidence="2" type="ORF">N6G96_09325</name>
</gene>